<dbReference type="AlphaFoldDB" id="A0A0E9SU29"/>
<reference evidence="1" key="2">
    <citation type="journal article" date="2015" name="Fish Shellfish Immunol.">
        <title>Early steps in the European eel (Anguilla anguilla)-Vibrio vulnificus interaction in the gills: Role of the RtxA13 toxin.</title>
        <authorList>
            <person name="Callol A."/>
            <person name="Pajuelo D."/>
            <person name="Ebbesson L."/>
            <person name="Teles M."/>
            <person name="MacKenzie S."/>
            <person name="Amaro C."/>
        </authorList>
    </citation>
    <scope>NUCLEOTIDE SEQUENCE</scope>
</reference>
<organism evidence="1">
    <name type="scientific">Anguilla anguilla</name>
    <name type="common">European freshwater eel</name>
    <name type="synonym">Muraena anguilla</name>
    <dbReference type="NCBI Taxonomy" id="7936"/>
    <lineage>
        <taxon>Eukaryota</taxon>
        <taxon>Metazoa</taxon>
        <taxon>Chordata</taxon>
        <taxon>Craniata</taxon>
        <taxon>Vertebrata</taxon>
        <taxon>Euteleostomi</taxon>
        <taxon>Actinopterygii</taxon>
        <taxon>Neopterygii</taxon>
        <taxon>Teleostei</taxon>
        <taxon>Anguilliformes</taxon>
        <taxon>Anguillidae</taxon>
        <taxon>Anguilla</taxon>
    </lineage>
</organism>
<name>A0A0E9SU29_ANGAN</name>
<evidence type="ECO:0000313" key="1">
    <source>
        <dbReference type="EMBL" id="JAH44859.1"/>
    </source>
</evidence>
<reference evidence="1" key="1">
    <citation type="submission" date="2014-11" db="EMBL/GenBank/DDBJ databases">
        <authorList>
            <person name="Amaro Gonzalez C."/>
        </authorList>
    </citation>
    <scope>NUCLEOTIDE SEQUENCE</scope>
</reference>
<protein>
    <submittedName>
        <fullName evidence="1">Uncharacterized protein</fullName>
    </submittedName>
</protein>
<accession>A0A0E9SU29</accession>
<proteinExistence type="predicted"/>
<sequence>MKYTVYVTANFVAYRLHHGAKPWFRLAG</sequence>
<dbReference type="EMBL" id="GBXM01063718">
    <property type="protein sequence ID" value="JAH44859.1"/>
    <property type="molecule type" value="Transcribed_RNA"/>
</dbReference>